<evidence type="ECO:0000313" key="2">
    <source>
        <dbReference type="Proteomes" id="UP000054248"/>
    </source>
</evidence>
<gene>
    <name evidence="1" type="ORF">M407DRAFT_243645</name>
</gene>
<evidence type="ECO:0000313" key="1">
    <source>
        <dbReference type="EMBL" id="KIO26652.1"/>
    </source>
</evidence>
<dbReference type="Proteomes" id="UP000054248">
    <property type="component" value="Unassembled WGS sequence"/>
</dbReference>
<name>A0A0C3LZ14_9AGAM</name>
<protein>
    <submittedName>
        <fullName evidence="1">Uncharacterized protein</fullName>
    </submittedName>
</protein>
<organism evidence="1 2">
    <name type="scientific">Tulasnella calospora MUT 4182</name>
    <dbReference type="NCBI Taxonomy" id="1051891"/>
    <lineage>
        <taxon>Eukaryota</taxon>
        <taxon>Fungi</taxon>
        <taxon>Dikarya</taxon>
        <taxon>Basidiomycota</taxon>
        <taxon>Agaricomycotina</taxon>
        <taxon>Agaricomycetes</taxon>
        <taxon>Cantharellales</taxon>
        <taxon>Tulasnellaceae</taxon>
        <taxon>Tulasnella</taxon>
    </lineage>
</organism>
<accession>A0A0C3LZ14</accession>
<dbReference type="HOGENOM" id="CLU_1918615_0_0_1"/>
<proteinExistence type="predicted"/>
<reference evidence="2" key="2">
    <citation type="submission" date="2015-01" db="EMBL/GenBank/DDBJ databases">
        <title>Evolutionary Origins and Diversification of the Mycorrhizal Mutualists.</title>
        <authorList>
            <consortium name="DOE Joint Genome Institute"/>
            <consortium name="Mycorrhizal Genomics Consortium"/>
            <person name="Kohler A."/>
            <person name="Kuo A."/>
            <person name="Nagy L.G."/>
            <person name="Floudas D."/>
            <person name="Copeland A."/>
            <person name="Barry K.W."/>
            <person name="Cichocki N."/>
            <person name="Veneault-Fourrey C."/>
            <person name="LaButti K."/>
            <person name="Lindquist E.A."/>
            <person name="Lipzen A."/>
            <person name="Lundell T."/>
            <person name="Morin E."/>
            <person name="Murat C."/>
            <person name="Riley R."/>
            <person name="Ohm R."/>
            <person name="Sun H."/>
            <person name="Tunlid A."/>
            <person name="Henrissat B."/>
            <person name="Grigoriev I.V."/>
            <person name="Hibbett D.S."/>
            <person name="Martin F."/>
        </authorList>
    </citation>
    <scope>NUCLEOTIDE SEQUENCE [LARGE SCALE GENOMIC DNA]</scope>
    <source>
        <strain evidence="2">MUT 4182</strain>
    </source>
</reference>
<reference evidence="1 2" key="1">
    <citation type="submission" date="2014-04" db="EMBL/GenBank/DDBJ databases">
        <authorList>
            <consortium name="DOE Joint Genome Institute"/>
            <person name="Kuo A."/>
            <person name="Girlanda M."/>
            <person name="Perotto S."/>
            <person name="Kohler A."/>
            <person name="Nagy L.G."/>
            <person name="Floudas D."/>
            <person name="Copeland A."/>
            <person name="Barry K.W."/>
            <person name="Cichocki N."/>
            <person name="Veneault-Fourrey C."/>
            <person name="LaButti K."/>
            <person name="Lindquist E.A."/>
            <person name="Lipzen A."/>
            <person name="Lundell T."/>
            <person name="Morin E."/>
            <person name="Murat C."/>
            <person name="Sun H."/>
            <person name="Tunlid A."/>
            <person name="Henrissat B."/>
            <person name="Grigoriev I.V."/>
            <person name="Hibbett D.S."/>
            <person name="Martin F."/>
            <person name="Nordberg H.P."/>
            <person name="Cantor M.N."/>
            <person name="Hua S.X."/>
        </authorList>
    </citation>
    <scope>NUCLEOTIDE SEQUENCE [LARGE SCALE GENOMIC DNA]</scope>
    <source>
        <strain evidence="1 2">MUT 4182</strain>
    </source>
</reference>
<dbReference type="EMBL" id="KN823021">
    <property type="protein sequence ID" value="KIO26652.1"/>
    <property type="molecule type" value="Genomic_DNA"/>
</dbReference>
<sequence>MPQLLTLYISARDPHGFNKVAKTLLAAAPNLERLCLMQNQQSAYTSHGKWIRPLLCEEQDSEMVPCPQLVVLRLRGITITRWDDLRKVGSRRPAFKTLSVDSGGWEQSGGENQDLNALRQCFDVVVEDGPKF</sequence>
<dbReference type="AlphaFoldDB" id="A0A0C3LZ14"/>
<keyword evidence="2" id="KW-1185">Reference proteome</keyword>